<evidence type="ECO:0000256" key="4">
    <source>
        <dbReference type="ARBA" id="ARBA00023316"/>
    </source>
</evidence>
<feature type="modified residue" description="O-(pantetheine 4'-phosphoryl)serine" evidence="5">
    <location>
        <position position="39"/>
    </location>
</feature>
<keyword evidence="2 5" id="KW-0963">Cytoplasm</keyword>
<evidence type="ECO:0000313" key="7">
    <source>
        <dbReference type="EMBL" id="BCA89057.1"/>
    </source>
</evidence>
<comment type="subcellular location">
    <subcellularLocation>
        <location evidence="5">Cytoplasm</location>
    </subcellularLocation>
</comment>
<evidence type="ECO:0000256" key="5">
    <source>
        <dbReference type="HAMAP-Rule" id="MF_00565"/>
    </source>
</evidence>
<dbReference type="SUPFAM" id="SSF47336">
    <property type="entry name" value="ACP-like"/>
    <property type="match status" value="1"/>
</dbReference>
<gene>
    <name evidence="5" type="primary">dltC</name>
    <name evidence="7" type="ORF">ADCFC_15540</name>
</gene>
<proteinExistence type="inferred from homology"/>
<dbReference type="AlphaFoldDB" id="A0A6F8SMV1"/>
<dbReference type="PROSITE" id="PS50075">
    <property type="entry name" value="CARRIER"/>
    <property type="match status" value="1"/>
</dbReference>
<evidence type="ECO:0000313" key="8">
    <source>
        <dbReference type="Proteomes" id="UP000501727"/>
    </source>
</evidence>
<dbReference type="KEGG" id="ahat:ADCFC_16760"/>
<keyword evidence="8" id="KW-1185">Reference proteome</keyword>
<dbReference type="Gene3D" id="1.10.1200.10">
    <property type="entry name" value="ACP-like"/>
    <property type="match status" value="1"/>
</dbReference>
<dbReference type="GO" id="GO:0005737">
    <property type="term" value="C:cytoplasm"/>
    <property type="evidence" value="ECO:0007669"/>
    <property type="project" value="UniProtKB-SubCell"/>
</dbReference>
<dbReference type="UniPathway" id="UPA00556"/>
<name>A0A6F8SMV1_9ACTN</name>
<dbReference type="Pfam" id="PF00550">
    <property type="entry name" value="PP-binding"/>
    <property type="match status" value="1"/>
</dbReference>
<comment type="pathway">
    <text evidence="5">Cell wall biogenesis; lipoteichoic acid biosynthesis.</text>
</comment>
<evidence type="ECO:0000256" key="1">
    <source>
        <dbReference type="ARBA" id="ARBA00022450"/>
    </source>
</evidence>
<evidence type="ECO:0000256" key="2">
    <source>
        <dbReference type="ARBA" id="ARBA00022490"/>
    </source>
</evidence>
<sequence>MAENSVEERMLELIEEICDDEIIREERDADLFEEGLLDSMAAIELLVAIETEFGVTIAPTAVEREEMNSVNKIIYQVQIRYDAQ</sequence>
<dbReference type="InterPro" id="IPR003230">
    <property type="entry name" value="DltC"/>
</dbReference>
<dbReference type="RefSeq" id="WP_114539827.1">
    <property type="nucleotide sequence ID" value="NZ_AP022829.1"/>
</dbReference>
<dbReference type="GO" id="GO:0036370">
    <property type="term" value="F:D-alanyl carrier activity"/>
    <property type="evidence" value="ECO:0007669"/>
    <property type="project" value="UniProtKB-UniRule"/>
</dbReference>
<reference evidence="8" key="1">
    <citation type="journal article" date="2020" name="Microbiol. Resour. Announc.">
        <title>Complete Genome Sequence of Adlercreutzia sp. Strain 8CFCBH1, a Potent Producer of Equol, Isolated from Healthy Japanese Feces.</title>
        <authorList>
            <person name="Ogata Y."/>
            <person name="Sakamoto M."/>
            <person name="Ohkuma M."/>
            <person name="Hattori M."/>
            <person name="Suda W."/>
        </authorList>
    </citation>
    <scope>NUCLEOTIDE SEQUENCE [LARGE SCALE GENOMIC DNA]</scope>
    <source>
        <strain evidence="8">8CFCBH1</strain>
    </source>
</reference>
<reference evidence="8" key="2">
    <citation type="submission" date="2020-03" db="EMBL/GenBank/DDBJ databases">
        <title>Complete Genome Sequence of Adlercreutzia sp. strain 8CFCBH1 Producing Equol, Isolated from Healthy Japanese Feces.</title>
        <authorList>
            <person name="Ogata Y."/>
            <person name="Sakamoto M."/>
            <person name="Ohkuma M."/>
            <person name="Hattori M."/>
            <person name="Suda W."/>
        </authorList>
    </citation>
    <scope>NUCLEOTIDE SEQUENCE [LARGE SCALE GENOMIC DNA]</scope>
    <source>
        <strain evidence="8">8CFCBH1</strain>
    </source>
</reference>
<dbReference type="GO" id="GO:0070395">
    <property type="term" value="P:lipoteichoic acid biosynthetic process"/>
    <property type="evidence" value="ECO:0007669"/>
    <property type="project" value="UniProtKB-UniRule"/>
</dbReference>
<evidence type="ECO:0000259" key="6">
    <source>
        <dbReference type="PROSITE" id="PS50075"/>
    </source>
</evidence>
<dbReference type="Proteomes" id="UP000501727">
    <property type="component" value="Chromosome"/>
</dbReference>
<dbReference type="HAMAP" id="MF_00565">
    <property type="entry name" value="DltC"/>
    <property type="match status" value="1"/>
</dbReference>
<feature type="domain" description="Carrier" evidence="6">
    <location>
        <begin position="4"/>
        <end position="81"/>
    </location>
</feature>
<dbReference type="InterPro" id="IPR036736">
    <property type="entry name" value="ACP-like_sf"/>
</dbReference>
<organism evidence="7 8">
    <name type="scientific">Adlercreutzia hattorii</name>
    <dbReference type="NCBI Taxonomy" id="2707299"/>
    <lineage>
        <taxon>Bacteria</taxon>
        <taxon>Bacillati</taxon>
        <taxon>Actinomycetota</taxon>
        <taxon>Coriobacteriia</taxon>
        <taxon>Eggerthellales</taxon>
        <taxon>Eggerthellaceae</taxon>
        <taxon>Adlercreutzia</taxon>
    </lineage>
</organism>
<comment type="similarity">
    <text evidence="5">Belongs to the DltC family.</text>
</comment>
<dbReference type="InterPro" id="IPR009081">
    <property type="entry name" value="PP-bd_ACP"/>
</dbReference>
<protein>
    <recommendedName>
        <fullName evidence="5">D-alanyl carrier protein</fullName>
        <shortName evidence="5">DCP</shortName>
    </recommendedName>
    <alternativeName>
        <fullName evidence="5">D-alanine--poly(phosphoribitol) ligase subunit 2</fullName>
    </alternativeName>
</protein>
<dbReference type="NCBIfam" id="NF003464">
    <property type="entry name" value="PRK05087.1"/>
    <property type="match status" value="1"/>
</dbReference>
<keyword evidence="1 5" id="KW-0596">Phosphopantetheine</keyword>
<keyword evidence="4 5" id="KW-0961">Cell wall biogenesis/degradation</keyword>
<dbReference type="NCBIfam" id="TIGR01688">
    <property type="entry name" value="dltC"/>
    <property type="match status" value="1"/>
</dbReference>
<accession>A0A6F8SMV1</accession>
<keyword evidence="3 5" id="KW-0597">Phosphoprotein</keyword>
<dbReference type="EMBL" id="AP022829">
    <property type="protein sequence ID" value="BCA89057.1"/>
    <property type="molecule type" value="Genomic_DNA"/>
</dbReference>
<dbReference type="GO" id="GO:0071555">
    <property type="term" value="P:cell wall organization"/>
    <property type="evidence" value="ECO:0007669"/>
    <property type="project" value="UniProtKB-KW"/>
</dbReference>
<comment type="PTM">
    <text evidence="5">4'-phosphopantetheine is transferred from CoA to a specific serine of apo-DCP.</text>
</comment>
<evidence type="ECO:0000256" key="3">
    <source>
        <dbReference type="ARBA" id="ARBA00022553"/>
    </source>
</evidence>
<comment type="function">
    <text evidence="5">Carrier protein involved in the D-alanylation of lipoteichoic acid (LTA). The loading of thioester-linked D-alanine onto DltC is catalyzed by D-alanine--D-alanyl carrier protein ligase DltA. The DltC-carried D-alanyl group is further transferred to cell membrane phosphatidylglycerol (PG) by forming an ester bond, probably catalyzed by DltD. D-alanylation of LTA plays an important role in modulating the properties of the cell wall in Gram-positive bacteria, influencing the net charge of the cell wall.</text>
</comment>